<evidence type="ECO:0000313" key="1">
    <source>
        <dbReference type="EMBL" id="CAH2306460.1"/>
    </source>
</evidence>
<sequence>MRKILTTFSSYSGPPVEYILELLYLVLNQNYFRFEHTWYQQVAGTSMGAAMAPMYANILFYRRFIDDIIMIWKKVGPTPEEMLETINNLNTPVRLTMTTNDQTTDFLDVRL</sequence>
<gene>
    <name evidence="1" type="ORF">PECUL_23A055632</name>
</gene>
<proteinExistence type="predicted"/>
<accession>A0AAD1SNA4</accession>
<reference evidence="1" key="1">
    <citation type="submission" date="2022-03" db="EMBL/GenBank/DDBJ databases">
        <authorList>
            <person name="Alioto T."/>
            <person name="Alioto T."/>
            <person name="Gomez Garrido J."/>
        </authorList>
    </citation>
    <scope>NUCLEOTIDE SEQUENCE</scope>
</reference>
<dbReference type="Proteomes" id="UP001295444">
    <property type="component" value="Chromosome 07"/>
</dbReference>
<name>A0AAD1SNA4_PELCU</name>
<dbReference type="AlphaFoldDB" id="A0AAD1SNA4"/>
<evidence type="ECO:0000313" key="2">
    <source>
        <dbReference type="Proteomes" id="UP001295444"/>
    </source>
</evidence>
<organism evidence="1 2">
    <name type="scientific">Pelobates cultripes</name>
    <name type="common">Western spadefoot toad</name>
    <dbReference type="NCBI Taxonomy" id="61616"/>
    <lineage>
        <taxon>Eukaryota</taxon>
        <taxon>Metazoa</taxon>
        <taxon>Chordata</taxon>
        <taxon>Craniata</taxon>
        <taxon>Vertebrata</taxon>
        <taxon>Euteleostomi</taxon>
        <taxon>Amphibia</taxon>
        <taxon>Batrachia</taxon>
        <taxon>Anura</taxon>
        <taxon>Pelobatoidea</taxon>
        <taxon>Pelobatidae</taxon>
        <taxon>Pelobates</taxon>
    </lineage>
</organism>
<protein>
    <submittedName>
        <fullName evidence="1">Uncharacterized protein</fullName>
    </submittedName>
</protein>
<dbReference type="PANTHER" id="PTHR21301:SF12">
    <property type="match status" value="1"/>
</dbReference>
<keyword evidence="2" id="KW-1185">Reference proteome</keyword>
<dbReference type="EMBL" id="OW240918">
    <property type="protein sequence ID" value="CAH2306460.1"/>
    <property type="molecule type" value="Genomic_DNA"/>
</dbReference>
<dbReference type="PANTHER" id="PTHR21301">
    <property type="entry name" value="REVERSE TRANSCRIPTASE"/>
    <property type="match status" value="1"/>
</dbReference>